<proteinExistence type="inferred from homology"/>
<evidence type="ECO:0000313" key="4">
    <source>
        <dbReference type="Proteomes" id="UP001589628"/>
    </source>
</evidence>
<evidence type="ECO:0000256" key="2">
    <source>
        <dbReference type="ARBA" id="ARBA00022801"/>
    </source>
</evidence>
<comment type="similarity">
    <text evidence="1">Belongs to the DDAH family.</text>
</comment>
<dbReference type="PANTHER" id="PTHR12737:SF9">
    <property type="entry name" value="DIMETHYLARGININASE"/>
    <property type="match status" value="1"/>
</dbReference>
<dbReference type="PANTHER" id="PTHR12737">
    <property type="entry name" value="DIMETHYLARGININE DIMETHYLAMINOHYDROLASE"/>
    <property type="match status" value="1"/>
</dbReference>
<organism evidence="3 4">
    <name type="scientific">Balneatrix alpica</name>
    <dbReference type="NCBI Taxonomy" id="75684"/>
    <lineage>
        <taxon>Bacteria</taxon>
        <taxon>Pseudomonadati</taxon>
        <taxon>Pseudomonadota</taxon>
        <taxon>Gammaproteobacteria</taxon>
        <taxon>Oceanospirillales</taxon>
        <taxon>Balneatrichaceae</taxon>
        <taxon>Balneatrix</taxon>
    </lineage>
</organism>
<dbReference type="InterPro" id="IPR033199">
    <property type="entry name" value="DDAH-like"/>
</dbReference>
<keyword evidence="2" id="KW-0378">Hydrolase</keyword>
<accession>A0ABV5ZGT3</accession>
<dbReference type="Pfam" id="PF02274">
    <property type="entry name" value="ADI"/>
    <property type="match status" value="1"/>
</dbReference>
<keyword evidence="4" id="KW-1185">Reference proteome</keyword>
<dbReference type="Proteomes" id="UP001589628">
    <property type="component" value="Unassembled WGS sequence"/>
</dbReference>
<evidence type="ECO:0000313" key="3">
    <source>
        <dbReference type="EMBL" id="MFB9888060.1"/>
    </source>
</evidence>
<reference evidence="3 4" key="1">
    <citation type="submission" date="2024-09" db="EMBL/GenBank/DDBJ databases">
        <authorList>
            <person name="Sun Q."/>
            <person name="Mori K."/>
        </authorList>
    </citation>
    <scope>NUCLEOTIDE SEQUENCE [LARGE SCALE GENOMIC DNA]</scope>
    <source>
        <strain evidence="3 4">ATCC 51285</strain>
    </source>
</reference>
<dbReference type="EMBL" id="JBHLZN010000008">
    <property type="protein sequence ID" value="MFB9888060.1"/>
    <property type="molecule type" value="Genomic_DNA"/>
</dbReference>
<dbReference type="Gene3D" id="3.75.10.10">
    <property type="entry name" value="L-arginine/glycine Amidinotransferase, Chain A"/>
    <property type="match status" value="1"/>
</dbReference>
<name>A0ABV5ZGT3_9GAMM</name>
<sequence length="253" mass="27558">MFKHCILRQPASSMLQGLSAANLGLPDYALALRQHHDYADALLKTGVDITVLAADEAFPDSCFVEDVALCTPHCAIITRPGAPSRRDEAGLMAPVLARFYPQLEQIEAPGTLEAGDVMMVGQHFYIGLSARTNAEGAAQLIAILQRYGMTGSVVTMAEMLHLKTGLAYLEHNNLLITGEFVHREEFASFNRIIVPAAEAYAANSIWVNDYVIMPAGHPHTRQQVAALGYQVLEVNTSEFQKLDGGVSCLSLRF</sequence>
<evidence type="ECO:0000256" key="1">
    <source>
        <dbReference type="ARBA" id="ARBA00008532"/>
    </source>
</evidence>
<gene>
    <name evidence="3" type="ORF">ACFFLH_16715</name>
</gene>
<dbReference type="RefSeq" id="WP_027312981.1">
    <property type="nucleotide sequence ID" value="NZ_JBHLZN010000008.1"/>
</dbReference>
<comment type="caution">
    <text evidence="3">The sequence shown here is derived from an EMBL/GenBank/DDBJ whole genome shotgun (WGS) entry which is preliminary data.</text>
</comment>
<protein>
    <submittedName>
        <fullName evidence="3">Dimethylarginine dimethylaminohydrolase family protein</fullName>
    </submittedName>
</protein>
<dbReference type="SUPFAM" id="SSF55909">
    <property type="entry name" value="Pentein"/>
    <property type="match status" value="1"/>
</dbReference>